<dbReference type="SUPFAM" id="SSF82657">
    <property type="entry name" value="BolA-like"/>
    <property type="match status" value="1"/>
</dbReference>
<comment type="similarity">
    <text evidence="1">Belongs to the BolA/IbaG family.</text>
</comment>
<dbReference type="Gene3D" id="3.30.300.90">
    <property type="entry name" value="BolA-like"/>
    <property type="match status" value="1"/>
</dbReference>
<dbReference type="PIRSF" id="PIRSF003113">
    <property type="entry name" value="BolA"/>
    <property type="match status" value="1"/>
</dbReference>
<reference evidence="3" key="1">
    <citation type="submission" date="2020-12" db="UniProtKB">
        <authorList>
            <consortium name="WormBaseParasite"/>
        </authorList>
    </citation>
    <scope>IDENTIFICATION</scope>
    <source>
        <strain evidence="3">MHco3</strain>
    </source>
</reference>
<dbReference type="AlphaFoldDB" id="A0A7I4YAB0"/>
<dbReference type="Pfam" id="PF01722">
    <property type="entry name" value="BolA"/>
    <property type="match status" value="1"/>
</dbReference>
<dbReference type="GO" id="GO:0005829">
    <property type="term" value="C:cytosol"/>
    <property type="evidence" value="ECO:0007669"/>
    <property type="project" value="TreeGrafter"/>
</dbReference>
<protein>
    <submittedName>
        <fullName evidence="3">BolA family protein</fullName>
    </submittedName>
</protein>
<dbReference type="GO" id="GO:0051537">
    <property type="term" value="F:2 iron, 2 sulfur cluster binding"/>
    <property type="evidence" value="ECO:0007669"/>
    <property type="project" value="InterPro"/>
</dbReference>
<evidence type="ECO:0000313" key="2">
    <source>
        <dbReference type="Proteomes" id="UP000025227"/>
    </source>
</evidence>
<dbReference type="Proteomes" id="UP000025227">
    <property type="component" value="Unplaced"/>
</dbReference>
<dbReference type="GO" id="GO:0006879">
    <property type="term" value="P:intracellular iron ion homeostasis"/>
    <property type="evidence" value="ECO:0007669"/>
    <property type="project" value="InterPro"/>
</dbReference>
<dbReference type="InterPro" id="IPR045115">
    <property type="entry name" value="BOL2"/>
</dbReference>
<keyword evidence="2" id="KW-1185">Reference proteome</keyword>
<dbReference type="PANTHER" id="PTHR12735:SF27">
    <property type="entry name" value="BOLA-LIKE PROTEIN 2"/>
    <property type="match status" value="1"/>
</dbReference>
<dbReference type="GO" id="GO:0005634">
    <property type="term" value="C:nucleus"/>
    <property type="evidence" value="ECO:0007669"/>
    <property type="project" value="TreeGrafter"/>
</dbReference>
<organism evidence="2 3">
    <name type="scientific">Haemonchus contortus</name>
    <name type="common">Barber pole worm</name>
    <dbReference type="NCBI Taxonomy" id="6289"/>
    <lineage>
        <taxon>Eukaryota</taxon>
        <taxon>Metazoa</taxon>
        <taxon>Ecdysozoa</taxon>
        <taxon>Nematoda</taxon>
        <taxon>Chromadorea</taxon>
        <taxon>Rhabditida</taxon>
        <taxon>Rhabditina</taxon>
        <taxon>Rhabditomorpha</taxon>
        <taxon>Strongyloidea</taxon>
        <taxon>Trichostrongylidae</taxon>
        <taxon>Haemonchus</taxon>
    </lineage>
</organism>
<proteinExistence type="inferred from homology"/>
<dbReference type="PANTHER" id="PTHR12735">
    <property type="entry name" value="BOLA-LIKE PROTEIN-RELATED"/>
    <property type="match status" value="1"/>
</dbReference>
<dbReference type="InterPro" id="IPR036065">
    <property type="entry name" value="BolA-like_sf"/>
</dbReference>
<dbReference type="WBParaSite" id="HCON_00072430-00001">
    <property type="protein sequence ID" value="HCON_00072430-00001"/>
    <property type="gene ID" value="HCON_00072430"/>
</dbReference>
<sequence>MVSEADVLERVSEKLKPSHLEVKDLSDGCGAKFLIVVVSDAFIGKRVIECHRLVQDSIADIMPQIHAVTIQPYTLEKWKAAKKSDD</sequence>
<evidence type="ECO:0000313" key="3">
    <source>
        <dbReference type="WBParaSite" id="HCON_00072430-00001"/>
    </source>
</evidence>
<dbReference type="InterPro" id="IPR002634">
    <property type="entry name" value="BolA"/>
</dbReference>
<dbReference type="OMA" id="VHAFSQK"/>
<evidence type="ECO:0000256" key="1">
    <source>
        <dbReference type="RuleBase" id="RU003860"/>
    </source>
</evidence>
<dbReference type="GO" id="GO:0051604">
    <property type="term" value="P:protein maturation"/>
    <property type="evidence" value="ECO:0007669"/>
    <property type="project" value="InterPro"/>
</dbReference>
<accession>A0A7I4YAB0</accession>
<dbReference type="OrthoDB" id="4983at2759"/>
<name>A0A7I4YAB0_HAECO</name>